<dbReference type="PANTHER" id="PTHR12169:SF6">
    <property type="entry name" value="AFG1-LIKE ATPASE"/>
    <property type="match status" value="1"/>
</dbReference>
<evidence type="ECO:0000256" key="1">
    <source>
        <dbReference type="ARBA" id="ARBA00022741"/>
    </source>
</evidence>
<dbReference type="OrthoDB" id="9774491at2"/>
<name>A0A0W0ZHP2_9GAMM</name>
<protein>
    <submittedName>
        <fullName evidence="3">ATPase</fullName>
    </submittedName>
</protein>
<dbReference type="EMBL" id="LNYY01000019">
    <property type="protein sequence ID" value="KTD68490.1"/>
    <property type="molecule type" value="Genomic_DNA"/>
</dbReference>
<keyword evidence="2" id="KW-0067">ATP-binding</keyword>
<dbReference type="NCBIfam" id="NF040713">
    <property type="entry name" value="ZapE"/>
    <property type="match status" value="1"/>
</dbReference>
<keyword evidence="4" id="KW-1185">Reference proteome</keyword>
<dbReference type="STRING" id="947033.Lste_1648"/>
<keyword evidence="1" id="KW-0547">Nucleotide-binding</keyword>
<dbReference type="AlphaFoldDB" id="A0A0W0ZHP2"/>
<dbReference type="RefSeq" id="WP_058510576.1">
    <property type="nucleotide sequence ID" value="NZ_LNYY01000019.1"/>
</dbReference>
<dbReference type="Pfam" id="PF03969">
    <property type="entry name" value="AFG1_ATPase"/>
    <property type="match status" value="1"/>
</dbReference>
<reference evidence="3 4" key="1">
    <citation type="submission" date="2015-11" db="EMBL/GenBank/DDBJ databases">
        <title>Genomic analysis of 38 Legionella species identifies large and diverse effector repertoires.</title>
        <authorList>
            <person name="Burstein D."/>
            <person name="Amaro F."/>
            <person name="Zusman T."/>
            <person name="Lifshitz Z."/>
            <person name="Cohen O."/>
            <person name="Gilbert J.A."/>
            <person name="Pupko T."/>
            <person name="Shuman H.A."/>
            <person name="Segal G."/>
        </authorList>
    </citation>
    <scope>NUCLEOTIDE SEQUENCE [LARGE SCALE GENOMIC DNA]</scope>
    <source>
        <strain evidence="3 4">IMVS3376</strain>
    </source>
</reference>
<dbReference type="GO" id="GO:0005524">
    <property type="term" value="F:ATP binding"/>
    <property type="evidence" value="ECO:0007669"/>
    <property type="project" value="UniProtKB-KW"/>
</dbReference>
<dbReference type="Proteomes" id="UP000054926">
    <property type="component" value="Unassembled WGS sequence"/>
</dbReference>
<dbReference type="GO" id="GO:0005737">
    <property type="term" value="C:cytoplasm"/>
    <property type="evidence" value="ECO:0007669"/>
    <property type="project" value="TreeGrafter"/>
</dbReference>
<dbReference type="GO" id="GO:0016887">
    <property type="term" value="F:ATP hydrolysis activity"/>
    <property type="evidence" value="ECO:0007669"/>
    <property type="project" value="InterPro"/>
</dbReference>
<evidence type="ECO:0000256" key="2">
    <source>
        <dbReference type="ARBA" id="ARBA00022840"/>
    </source>
</evidence>
<sequence length="365" mass="42646">MTNVLTQYEAAIHRGEIDDDMLQREILARMQYLADEVKKSNSSWFYPFMKTRVKGVYLYGPVGVGKTYLIDLFYDCLEEKKKARFHFHHFMQQIDSQLRRLQGQKNPLRKIAKELAKTTRLLCFDEFMVHDVAYAMILAELLQALIAHGVILVISSNIPPDDLYRNGVHRKRFLPAIAAIKENCEVLHLNEQRDYRVGRAPLLDAYLFPLNEQTSLIMEKQFALLASEFRENGFITIQNRDIPYLKCAEKSIWFAFDILCNLPRSQLDYLELADKFDTIFLSNIPSLTVNHTLQTIMFIHFIDVMYDRGINIIISAEVALDELYVEGEMKETYMRTLSRLQEMQSVDYLARHPKRELKELLADNS</sequence>
<accession>A0A0W0ZHP2</accession>
<dbReference type="GO" id="GO:0032153">
    <property type="term" value="C:cell division site"/>
    <property type="evidence" value="ECO:0007669"/>
    <property type="project" value="TreeGrafter"/>
</dbReference>
<dbReference type="InterPro" id="IPR027417">
    <property type="entry name" value="P-loop_NTPase"/>
</dbReference>
<evidence type="ECO:0000313" key="4">
    <source>
        <dbReference type="Proteomes" id="UP000054926"/>
    </source>
</evidence>
<dbReference type="InterPro" id="IPR005654">
    <property type="entry name" value="ATPase_AFG1-like"/>
</dbReference>
<dbReference type="Gene3D" id="3.40.50.300">
    <property type="entry name" value="P-loop containing nucleotide triphosphate hydrolases"/>
    <property type="match status" value="1"/>
</dbReference>
<comment type="caution">
    <text evidence="3">The sequence shown here is derived from an EMBL/GenBank/DDBJ whole genome shotgun (WGS) entry which is preliminary data.</text>
</comment>
<gene>
    <name evidence="3" type="ORF">Lste_1648</name>
</gene>
<proteinExistence type="predicted"/>
<dbReference type="PATRIC" id="fig|947033.5.peg.1746"/>
<evidence type="ECO:0000313" key="3">
    <source>
        <dbReference type="EMBL" id="KTD68490.1"/>
    </source>
</evidence>
<dbReference type="PANTHER" id="PTHR12169">
    <property type="entry name" value="ATPASE N2B"/>
    <property type="match status" value="1"/>
</dbReference>
<organism evidence="3 4">
    <name type="scientific">Legionella steelei</name>
    <dbReference type="NCBI Taxonomy" id="947033"/>
    <lineage>
        <taxon>Bacteria</taxon>
        <taxon>Pseudomonadati</taxon>
        <taxon>Pseudomonadota</taxon>
        <taxon>Gammaproteobacteria</taxon>
        <taxon>Legionellales</taxon>
        <taxon>Legionellaceae</taxon>
        <taxon>Legionella</taxon>
    </lineage>
</organism>
<dbReference type="GO" id="GO:0051301">
    <property type="term" value="P:cell division"/>
    <property type="evidence" value="ECO:0007669"/>
    <property type="project" value="TreeGrafter"/>
</dbReference>
<dbReference type="SUPFAM" id="SSF52540">
    <property type="entry name" value="P-loop containing nucleoside triphosphate hydrolases"/>
    <property type="match status" value="1"/>
</dbReference>